<reference evidence="2 3" key="1">
    <citation type="journal article" date="2021" name="Elife">
        <title>Chloroplast acquisition without the gene transfer in kleptoplastic sea slugs, Plakobranchus ocellatus.</title>
        <authorList>
            <person name="Maeda T."/>
            <person name="Takahashi S."/>
            <person name="Yoshida T."/>
            <person name="Shimamura S."/>
            <person name="Takaki Y."/>
            <person name="Nagai Y."/>
            <person name="Toyoda A."/>
            <person name="Suzuki Y."/>
            <person name="Arimoto A."/>
            <person name="Ishii H."/>
            <person name="Satoh N."/>
            <person name="Nishiyama T."/>
            <person name="Hasebe M."/>
            <person name="Maruyama T."/>
            <person name="Minagawa J."/>
            <person name="Obokata J."/>
            <person name="Shigenobu S."/>
        </authorList>
    </citation>
    <scope>NUCLEOTIDE SEQUENCE [LARGE SCALE GENOMIC DNA]</scope>
</reference>
<sequence>MKREKFFLRLVIRICLTGKGNNCNRKKVFARLAEIPWSALLEHNPAQPKSFPASHFCSLVELAQTIRVLAGHGQSRRGQQERQPKPGQAALTSGKGWDREQLPDLDTGSRMRRPLPTPWQAIEFHNADSQLDTHRRHRHHLSDICWLLRKHTPLLWVAWHQRIGLLYLTQIDRQTDKQPDRYKRRHLDRWKAERQRDREVDKWTQID</sequence>
<protein>
    <submittedName>
        <fullName evidence="2">Uncharacterized protein</fullName>
    </submittedName>
</protein>
<evidence type="ECO:0000313" key="2">
    <source>
        <dbReference type="EMBL" id="GFR75395.1"/>
    </source>
</evidence>
<proteinExistence type="predicted"/>
<dbReference type="AlphaFoldDB" id="A0AAV4FT54"/>
<organism evidence="2 3">
    <name type="scientific">Elysia marginata</name>
    <dbReference type="NCBI Taxonomy" id="1093978"/>
    <lineage>
        <taxon>Eukaryota</taxon>
        <taxon>Metazoa</taxon>
        <taxon>Spiralia</taxon>
        <taxon>Lophotrochozoa</taxon>
        <taxon>Mollusca</taxon>
        <taxon>Gastropoda</taxon>
        <taxon>Heterobranchia</taxon>
        <taxon>Euthyneura</taxon>
        <taxon>Panpulmonata</taxon>
        <taxon>Sacoglossa</taxon>
        <taxon>Placobranchoidea</taxon>
        <taxon>Plakobranchidae</taxon>
        <taxon>Elysia</taxon>
    </lineage>
</organism>
<gene>
    <name evidence="2" type="ORF">ElyMa_005775900</name>
</gene>
<evidence type="ECO:0000256" key="1">
    <source>
        <dbReference type="SAM" id="MobiDB-lite"/>
    </source>
</evidence>
<name>A0AAV4FT54_9GAST</name>
<evidence type="ECO:0000313" key="3">
    <source>
        <dbReference type="Proteomes" id="UP000762676"/>
    </source>
</evidence>
<accession>A0AAV4FT54</accession>
<keyword evidence="3" id="KW-1185">Reference proteome</keyword>
<feature type="region of interest" description="Disordered" evidence="1">
    <location>
        <begin position="71"/>
        <end position="112"/>
    </location>
</feature>
<dbReference type="EMBL" id="BMAT01011588">
    <property type="protein sequence ID" value="GFR75395.1"/>
    <property type="molecule type" value="Genomic_DNA"/>
</dbReference>
<dbReference type="Proteomes" id="UP000762676">
    <property type="component" value="Unassembled WGS sequence"/>
</dbReference>
<comment type="caution">
    <text evidence="2">The sequence shown here is derived from an EMBL/GenBank/DDBJ whole genome shotgun (WGS) entry which is preliminary data.</text>
</comment>